<dbReference type="AlphaFoldDB" id="A0A930UWI2"/>
<evidence type="ECO:0000313" key="2">
    <source>
        <dbReference type="Proteomes" id="UP000656804"/>
    </source>
</evidence>
<accession>A0A930UWI2</accession>
<gene>
    <name evidence="1" type="ORF">ISG29_04620</name>
</gene>
<evidence type="ECO:0000313" key="1">
    <source>
        <dbReference type="EMBL" id="MBF4160962.1"/>
    </source>
</evidence>
<dbReference type="RefSeq" id="WP_194502125.1">
    <property type="nucleotide sequence ID" value="NZ_JADIVZ010000001.1"/>
</dbReference>
<proteinExistence type="predicted"/>
<organism evidence="1 2">
    <name type="scientific">Nocardioides acrostichi</name>
    <dbReference type="NCBI Taxonomy" id="2784339"/>
    <lineage>
        <taxon>Bacteria</taxon>
        <taxon>Bacillati</taxon>
        <taxon>Actinomycetota</taxon>
        <taxon>Actinomycetes</taxon>
        <taxon>Propionibacteriales</taxon>
        <taxon>Nocardioidaceae</taxon>
        <taxon>Nocardioides</taxon>
    </lineage>
</organism>
<sequence length="156" mass="17109">MRYEWQSDGTITRDGTIVARAEKSFWRERATLSVEGRDYEVSSHGFTGGTIEVTLAGAVHRTLVRQGWSVSRWTVTGGPVELTVAPAGWLTQRMTVSDTTQTIGELATSSFFSRRPVFDVVVGPESEPPVLDVVVLLWLDSVVLRRRSNAAAQGAT</sequence>
<name>A0A930UWI2_9ACTN</name>
<comment type="caution">
    <text evidence="1">The sequence shown here is derived from an EMBL/GenBank/DDBJ whole genome shotgun (WGS) entry which is preliminary data.</text>
</comment>
<dbReference type="EMBL" id="JADIVZ010000001">
    <property type="protein sequence ID" value="MBF4160962.1"/>
    <property type="molecule type" value="Genomic_DNA"/>
</dbReference>
<reference evidence="1" key="1">
    <citation type="submission" date="2020-11" db="EMBL/GenBank/DDBJ databases">
        <title>Nocardioides sp. CBS4Y-1, whole genome shotgun sequence.</title>
        <authorList>
            <person name="Tuo L."/>
        </authorList>
    </citation>
    <scope>NUCLEOTIDE SEQUENCE</scope>
    <source>
        <strain evidence="1">CBS4Y-1</strain>
    </source>
</reference>
<keyword evidence="2" id="KW-1185">Reference proteome</keyword>
<dbReference type="Proteomes" id="UP000656804">
    <property type="component" value="Unassembled WGS sequence"/>
</dbReference>
<protein>
    <submittedName>
        <fullName evidence="1">Uncharacterized protein</fullName>
    </submittedName>
</protein>